<dbReference type="RefSeq" id="WP_143108874.1">
    <property type="nucleotide sequence ID" value="NZ_MIQH01000895.1"/>
</dbReference>
<dbReference type="GO" id="GO:0008170">
    <property type="term" value="F:N-methyltransferase activity"/>
    <property type="evidence" value="ECO:0007669"/>
    <property type="project" value="InterPro"/>
</dbReference>
<dbReference type="Proteomes" id="UP000182798">
    <property type="component" value="Unassembled WGS sequence"/>
</dbReference>
<dbReference type="InterPro" id="IPR002941">
    <property type="entry name" value="DNA_methylase_N4/N6"/>
</dbReference>
<dbReference type="PRINTS" id="PR00506">
    <property type="entry name" value="D21N6MTFRASE"/>
</dbReference>
<dbReference type="REBASE" id="230232">
    <property type="entry name" value="M.BthBATORF9085P"/>
</dbReference>
<comment type="caution">
    <text evidence="8">The sequence shown here is derived from an EMBL/GenBank/DDBJ whole genome shotgun (WGS) entry which is preliminary data.</text>
</comment>
<sequence>FIYPRLKLARDLLTDDGVIFISIDDNEQANLKILCDEIFGEDNFLCTFPRVTKKGGKSSNDLSKNHDNLLSYSKSKDSVLNSLFHIDKGFKNEDEFLEVRGKYKLNQTLDYDSIQYSKSLDYEIEIDGKIFRPGGVSKEKMLQRIKTSPKNDFCWRWSKKLFEFGLKNGFVVVKNRIYTKTYLNVKIEKQKDDYVIKHEERTKAISTIEFLDTKYSNDNAKKSLAKLKMGTIFDYPKGTEFLKKITKTGSNENDIILDFFAGSGTTADAVIQLNAEDGGNRKFVLVQIDEPIDEKKSAEAYQFCTDNQFKPIISSITIERLNRAGEKIKKDLSSKQCPDIGYKVFSCTPKPQVGGNGIFKVENNRNNVLDTLINMLVATCKTLDTKIECLIKNKLYQADNEIYLLANVDSKVLEKYQDVKINLDGWADIDLTQYLNLGIGQADNISVIY</sequence>
<comment type="catalytic activity">
    <reaction evidence="6">
        <text>a 2'-deoxyadenosine in DNA + S-adenosyl-L-methionine = an N(6)-methyl-2'-deoxyadenosine in DNA + S-adenosyl-L-homocysteine + H(+)</text>
        <dbReference type="Rhea" id="RHEA:15197"/>
        <dbReference type="Rhea" id="RHEA-COMP:12418"/>
        <dbReference type="Rhea" id="RHEA-COMP:12419"/>
        <dbReference type="ChEBI" id="CHEBI:15378"/>
        <dbReference type="ChEBI" id="CHEBI:57856"/>
        <dbReference type="ChEBI" id="CHEBI:59789"/>
        <dbReference type="ChEBI" id="CHEBI:90615"/>
        <dbReference type="ChEBI" id="CHEBI:90616"/>
        <dbReference type="EC" id="2.1.1.72"/>
    </reaction>
</comment>
<evidence type="ECO:0000313" key="8">
    <source>
        <dbReference type="EMBL" id="OJA03228.1"/>
    </source>
</evidence>
<dbReference type="GO" id="GO:0032259">
    <property type="term" value="P:methylation"/>
    <property type="evidence" value="ECO:0007669"/>
    <property type="project" value="UniProtKB-KW"/>
</dbReference>
<name>A0A1J8PUZ5_9GAMM</name>
<dbReference type="GO" id="GO:0003677">
    <property type="term" value="F:DNA binding"/>
    <property type="evidence" value="ECO:0007669"/>
    <property type="project" value="InterPro"/>
</dbReference>
<dbReference type="EC" id="2.1.1.72" evidence="2"/>
<evidence type="ECO:0000256" key="1">
    <source>
        <dbReference type="ARBA" id="ARBA00006594"/>
    </source>
</evidence>
<keyword evidence="4" id="KW-0808">Transferase</keyword>
<dbReference type="AlphaFoldDB" id="A0A1J8PUZ5"/>
<feature type="domain" description="DNA methylase N-4/N-6" evidence="7">
    <location>
        <begin position="1"/>
        <end position="287"/>
    </location>
</feature>
<evidence type="ECO:0000256" key="4">
    <source>
        <dbReference type="ARBA" id="ARBA00022679"/>
    </source>
</evidence>
<evidence type="ECO:0000256" key="6">
    <source>
        <dbReference type="ARBA" id="ARBA00047942"/>
    </source>
</evidence>
<accession>A0A1J8PUZ5</accession>
<keyword evidence="5" id="KW-0949">S-adenosyl-L-methionine</keyword>
<evidence type="ECO:0000256" key="5">
    <source>
        <dbReference type="ARBA" id="ARBA00022691"/>
    </source>
</evidence>
<dbReference type="SUPFAM" id="SSF53335">
    <property type="entry name" value="S-adenosyl-L-methionine-dependent methyltransferases"/>
    <property type="match status" value="1"/>
</dbReference>
<evidence type="ECO:0000256" key="2">
    <source>
        <dbReference type="ARBA" id="ARBA00011900"/>
    </source>
</evidence>
<dbReference type="GO" id="GO:0009007">
    <property type="term" value="F:site-specific DNA-methyltransferase (adenine-specific) activity"/>
    <property type="evidence" value="ECO:0007669"/>
    <property type="project" value="UniProtKB-EC"/>
</dbReference>
<gene>
    <name evidence="8" type="ORF">BGC33_09085</name>
</gene>
<proteinExistence type="inferred from homology"/>
<evidence type="ECO:0000313" key="9">
    <source>
        <dbReference type="Proteomes" id="UP000182798"/>
    </source>
</evidence>
<dbReference type="PIRSF" id="PIRSF015855">
    <property type="entry name" value="TypeIII_Mtase_mKpnI"/>
    <property type="match status" value="1"/>
</dbReference>
<dbReference type="EMBL" id="MIQH01000895">
    <property type="protein sequence ID" value="OJA03228.1"/>
    <property type="molecule type" value="Genomic_DNA"/>
</dbReference>
<dbReference type="Pfam" id="PF01555">
    <property type="entry name" value="N6_N4_Mtase"/>
    <property type="match status" value="1"/>
</dbReference>
<keyword evidence="3" id="KW-0489">Methyltransferase</keyword>
<evidence type="ECO:0000259" key="7">
    <source>
        <dbReference type="Pfam" id="PF01555"/>
    </source>
</evidence>
<dbReference type="Gene3D" id="3.40.50.150">
    <property type="entry name" value="Vaccinia Virus protein VP39"/>
    <property type="match status" value="1"/>
</dbReference>
<evidence type="ECO:0000256" key="3">
    <source>
        <dbReference type="ARBA" id="ARBA00022603"/>
    </source>
</evidence>
<protein>
    <recommendedName>
        <fullName evidence="2">site-specific DNA-methyltransferase (adenine-specific)</fullName>
        <ecNumber evidence="2">2.1.1.72</ecNumber>
    </recommendedName>
</protein>
<reference evidence="9" key="1">
    <citation type="submission" date="2016-09" db="EMBL/GenBank/DDBJ databases">
        <title>Genome Sequence of Bathymodiolus thermophilus sulfur-oxidizing gill endosymbiont.</title>
        <authorList>
            <person name="Ponnudurai R."/>
            <person name="Kleiner M."/>
            <person name="Sayavedra L."/>
            <person name="Thuermer A."/>
            <person name="Felbeck H."/>
            <person name="Schlueter R."/>
            <person name="Schweder T."/>
            <person name="Markert S."/>
        </authorList>
    </citation>
    <scope>NUCLEOTIDE SEQUENCE [LARGE SCALE GENOMIC DNA]</scope>
    <source>
        <strain evidence="9">BAT/CrabSpa'14</strain>
    </source>
</reference>
<organism evidence="8 9">
    <name type="scientific">Bathymodiolus thermophilus thioautotrophic gill symbiont</name>
    <dbReference type="NCBI Taxonomy" id="2360"/>
    <lineage>
        <taxon>Bacteria</taxon>
        <taxon>Pseudomonadati</taxon>
        <taxon>Pseudomonadota</taxon>
        <taxon>Gammaproteobacteria</taxon>
        <taxon>sulfur-oxidizing symbionts</taxon>
    </lineage>
</organism>
<dbReference type="InterPro" id="IPR002295">
    <property type="entry name" value="N4/N6-MTase_EcoPI_Mod-like"/>
</dbReference>
<dbReference type="InterPro" id="IPR029063">
    <property type="entry name" value="SAM-dependent_MTases_sf"/>
</dbReference>
<comment type="similarity">
    <text evidence="1">Belongs to the N(4)/N(6)-methyltransferase family.</text>
</comment>
<feature type="non-terminal residue" evidence="8">
    <location>
        <position position="1"/>
    </location>
</feature>